<dbReference type="OrthoDB" id="3801226at2759"/>
<comment type="caution">
    <text evidence="1">The sequence shown here is derived from an EMBL/GenBank/DDBJ whole genome shotgun (WGS) entry which is preliminary data.</text>
</comment>
<evidence type="ECO:0000313" key="1">
    <source>
        <dbReference type="EMBL" id="KAJ4367176.1"/>
    </source>
</evidence>
<accession>A0A9W9CKG2</accession>
<organism evidence="1 2">
    <name type="scientific">Neocucurbitaria cava</name>
    <dbReference type="NCBI Taxonomy" id="798079"/>
    <lineage>
        <taxon>Eukaryota</taxon>
        <taxon>Fungi</taxon>
        <taxon>Dikarya</taxon>
        <taxon>Ascomycota</taxon>
        <taxon>Pezizomycotina</taxon>
        <taxon>Dothideomycetes</taxon>
        <taxon>Pleosporomycetidae</taxon>
        <taxon>Pleosporales</taxon>
        <taxon>Pleosporineae</taxon>
        <taxon>Cucurbitariaceae</taxon>
        <taxon>Neocucurbitaria</taxon>
    </lineage>
</organism>
<name>A0A9W9CKG2_9PLEO</name>
<dbReference type="AlphaFoldDB" id="A0A9W9CKG2"/>
<reference evidence="1" key="1">
    <citation type="submission" date="2022-10" db="EMBL/GenBank/DDBJ databases">
        <title>Tapping the CABI collections for fungal endophytes: first genome assemblies for Collariella, Neodidymelliopsis, Ascochyta clinopodiicola, Didymella pomorum, Didymosphaeria variabile, Neocosmospora piperis and Neocucurbitaria cava.</title>
        <authorList>
            <person name="Hill R."/>
        </authorList>
    </citation>
    <scope>NUCLEOTIDE SEQUENCE</scope>
    <source>
        <strain evidence="1">IMI 356814</strain>
    </source>
</reference>
<protein>
    <submittedName>
        <fullName evidence="1">Uncharacterized protein</fullName>
    </submittedName>
</protein>
<dbReference type="EMBL" id="JAPEUY010000013">
    <property type="protein sequence ID" value="KAJ4367176.1"/>
    <property type="molecule type" value="Genomic_DNA"/>
</dbReference>
<gene>
    <name evidence="1" type="ORF">N0V83_007706</name>
</gene>
<proteinExistence type="predicted"/>
<keyword evidence="2" id="KW-1185">Reference proteome</keyword>
<dbReference type="Proteomes" id="UP001140560">
    <property type="component" value="Unassembled WGS sequence"/>
</dbReference>
<sequence length="251" mass="28979">MNVLERECLEISKQLLREFTSAFCAAPFPREIRDMVYRELIPENSPIGTYPMTGLPSNWIPLGLRSKRFDLWNVDLMGEQFICGYAQTLYETGHFQFWDSMIKRLPSFLKTDPFDMGLRPGDLVRRIKLLIHCKYAYTELIGGHIHDGVETVSGSWEAIEDILPQLSGLVTKLCHITLTIGGPVLANELYQQPTFWKIQLLPGLKMLAPVLWGLWTLGHPIRVLFGREEFIFQSDILYSQYRNKLIEWATV</sequence>
<evidence type="ECO:0000313" key="2">
    <source>
        <dbReference type="Proteomes" id="UP001140560"/>
    </source>
</evidence>